<dbReference type="InterPro" id="IPR002941">
    <property type="entry name" value="DNA_methylase_N4/N6"/>
</dbReference>
<dbReference type="Proteomes" id="UP000652720">
    <property type="component" value="Unassembled WGS sequence"/>
</dbReference>
<dbReference type="Gene3D" id="3.40.50.150">
    <property type="entry name" value="Vaccinia Virus protein VP39"/>
    <property type="match status" value="1"/>
</dbReference>
<comment type="caution">
    <text evidence="6">The sequence shown here is derived from an EMBL/GenBank/DDBJ whole genome shotgun (WGS) entry which is preliminary data.</text>
</comment>
<organism evidence="6 9">
    <name type="scientific">Deinococcus wulumuqiensis</name>
    <dbReference type="NCBI Taxonomy" id="980427"/>
    <lineage>
        <taxon>Bacteria</taxon>
        <taxon>Thermotogati</taxon>
        <taxon>Deinococcota</taxon>
        <taxon>Deinococci</taxon>
        <taxon>Deinococcales</taxon>
        <taxon>Deinococcaceae</taxon>
        <taxon>Deinococcus</taxon>
    </lineage>
</organism>
<dbReference type="GO" id="GO:0003677">
    <property type="term" value="F:DNA binding"/>
    <property type="evidence" value="ECO:0007669"/>
    <property type="project" value="InterPro"/>
</dbReference>
<keyword evidence="3" id="KW-0808">Transferase</keyword>
<sequence>MTGEVILGDCLKVMKRFPDGHFDSVIVDPPYGTTALDFDQTPIDWAAWWAEVHRVTKETAVIVCFAADLFTVDLIQSNRKNYRYRLVWEKTMPTGFLDANRRPLRAHEDILIFARRFKGSTYNPQKTAGEPYGKPVRSSANHYSASQNILSENPTGERHPTTVLKCANPNNSTEHPTQKPEDLLMWLVSSYSLPGDKILDPFMGSGTTGAAALKLGRQFVGIELDEKYYHVAKRRIEAAHAQPALLGVS</sequence>
<dbReference type="GO" id="GO:0009007">
    <property type="term" value="F:site-specific DNA-methyltransferase (adenine-specific) activity"/>
    <property type="evidence" value="ECO:0007669"/>
    <property type="project" value="TreeGrafter"/>
</dbReference>
<dbReference type="Proteomes" id="UP000630135">
    <property type="component" value="Unassembled WGS sequence"/>
</dbReference>
<dbReference type="EC" id="2.1.1.-" evidence="4"/>
<keyword evidence="8" id="KW-1185">Reference proteome</keyword>
<dbReference type="PRINTS" id="PR00508">
    <property type="entry name" value="S21N4MTFRASE"/>
</dbReference>
<dbReference type="GO" id="GO:0005737">
    <property type="term" value="C:cytoplasm"/>
    <property type="evidence" value="ECO:0007669"/>
    <property type="project" value="TreeGrafter"/>
</dbReference>
<dbReference type="PANTHER" id="PTHR13370:SF3">
    <property type="entry name" value="TRNA (GUANINE(10)-N2)-METHYLTRANSFERASE HOMOLOG"/>
    <property type="match status" value="1"/>
</dbReference>
<dbReference type="AlphaFoldDB" id="A0AAV4K6J9"/>
<keyword evidence="2 6" id="KW-0489">Methyltransferase</keyword>
<gene>
    <name evidence="7" type="ORF">GCM10008021_15990</name>
    <name evidence="6" type="ORF">GCM10010914_21750</name>
</gene>
<dbReference type="GO" id="GO:0032259">
    <property type="term" value="P:methylation"/>
    <property type="evidence" value="ECO:0007669"/>
    <property type="project" value="UniProtKB-KW"/>
</dbReference>
<evidence type="ECO:0000259" key="5">
    <source>
        <dbReference type="Pfam" id="PF01555"/>
    </source>
</evidence>
<evidence type="ECO:0000256" key="4">
    <source>
        <dbReference type="RuleBase" id="RU362026"/>
    </source>
</evidence>
<reference evidence="8" key="3">
    <citation type="journal article" date="2019" name="Int. J. Syst. Evol. Microbiol.">
        <title>The Global Catalogue of Microorganisms (GCM) 10K type strain sequencing project: providing services to taxonomists for standard genome sequencing and annotation.</title>
        <authorList>
            <consortium name="The Broad Institute Genomics Platform"/>
            <consortium name="The Broad Institute Genome Sequencing Center for Infectious Disease"/>
            <person name="Wu L."/>
            <person name="Ma J."/>
        </authorList>
    </citation>
    <scope>NUCLEOTIDE SEQUENCE [LARGE SCALE GENOMIC DNA]</scope>
    <source>
        <strain evidence="8">CGMCC 1.8884</strain>
    </source>
</reference>
<reference evidence="7" key="1">
    <citation type="journal article" date="2014" name="Int. J. Syst. Evol. Microbiol.">
        <title>Complete genome of a new Firmicutes species belonging to the dominant human colonic microbiota ('Ruminococcus bicirculans') reveals two chromosomes and a selective capacity to utilize plant glucans.</title>
        <authorList>
            <consortium name="NISC Comparative Sequencing Program"/>
            <person name="Wegmann U."/>
            <person name="Louis P."/>
            <person name="Goesmann A."/>
            <person name="Henrissat B."/>
            <person name="Duncan S.H."/>
            <person name="Flint H.J."/>
        </authorList>
    </citation>
    <scope>NUCLEOTIDE SEQUENCE</scope>
    <source>
        <strain evidence="7">CGMCC 1.8884</strain>
    </source>
</reference>
<dbReference type="InterPro" id="IPR001091">
    <property type="entry name" value="RM_Methyltransferase"/>
</dbReference>
<protein>
    <recommendedName>
        <fullName evidence="4">Methyltransferase</fullName>
        <ecNumber evidence="4">2.1.1.-</ecNumber>
    </recommendedName>
</protein>
<evidence type="ECO:0000313" key="8">
    <source>
        <dbReference type="Proteomes" id="UP000630135"/>
    </source>
</evidence>
<dbReference type="SUPFAM" id="SSF53335">
    <property type="entry name" value="S-adenosyl-L-methionine-dependent methyltransferases"/>
    <property type="match status" value="1"/>
</dbReference>
<feature type="domain" description="DNA methylase N-4/N-6" evidence="5">
    <location>
        <begin position="23"/>
        <end position="233"/>
    </location>
</feature>
<proteinExistence type="inferred from homology"/>
<dbReference type="GO" id="GO:0008170">
    <property type="term" value="F:N-methyltransferase activity"/>
    <property type="evidence" value="ECO:0007669"/>
    <property type="project" value="InterPro"/>
</dbReference>
<dbReference type="EMBL" id="BMMA01000022">
    <property type="protein sequence ID" value="GGI86973.1"/>
    <property type="molecule type" value="Genomic_DNA"/>
</dbReference>
<dbReference type="Pfam" id="PF01555">
    <property type="entry name" value="N6_N4_Mtase"/>
    <property type="match status" value="1"/>
</dbReference>
<accession>A0AAV4K6J9</accession>
<evidence type="ECO:0000313" key="7">
    <source>
        <dbReference type="EMBL" id="GGP29948.1"/>
    </source>
</evidence>
<dbReference type="PROSITE" id="PS00092">
    <property type="entry name" value="N6_MTASE"/>
    <property type="match status" value="1"/>
</dbReference>
<evidence type="ECO:0000313" key="9">
    <source>
        <dbReference type="Proteomes" id="UP000652720"/>
    </source>
</evidence>
<evidence type="ECO:0000313" key="6">
    <source>
        <dbReference type="EMBL" id="GGI86973.1"/>
    </source>
</evidence>
<reference evidence="6" key="2">
    <citation type="journal article" date="2014" name="Int. J. Syst. Evol. Microbiol.">
        <title>Complete genome sequence of Corynebacterium casei LMG S-19264T (=DSM 44701T), isolated from a smear-ripened cheese.</title>
        <authorList>
            <consortium name="US DOE Joint Genome Institute (JGI-PGF)"/>
            <person name="Walter F."/>
            <person name="Albersmeier A."/>
            <person name="Kalinowski J."/>
            <person name="Ruckert C."/>
        </authorList>
    </citation>
    <scope>NUCLEOTIDE SEQUENCE</scope>
    <source>
        <strain evidence="6">CGMCC 1.8885</strain>
    </source>
</reference>
<dbReference type="InterPro" id="IPR002052">
    <property type="entry name" value="DNA_methylase_N6_adenine_CS"/>
</dbReference>
<name>A0AAV4K6J9_9DEIO</name>
<dbReference type="InterPro" id="IPR029063">
    <property type="entry name" value="SAM-dependent_MTases_sf"/>
</dbReference>
<dbReference type="EMBL" id="BMLZ01000018">
    <property type="protein sequence ID" value="GGP29948.1"/>
    <property type="molecule type" value="Genomic_DNA"/>
</dbReference>
<evidence type="ECO:0000256" key="1">
    <source>
        <dbReference type="ARBA" id="ARBA00006594"/>
    </source>
</evidence>
<evidence type="ECO:0000256" key="3">
    <source>
        <dbReference type="ARBA" id="ARBA00022679"/>
    </source>
</evidence>
<reference evidence="6" key="4">
    <citation type="submission" date="2023-08" db="EMBL/GenBank/DDBJ databases">
        <authorList>
            <person name="Sun Q."/>
            <person name="Zhou Y."/>
        </authorList>
    </citation>
    <scope>NUCLEOTIDE SEQUENCE</scope>
    <source>
        <strain evidence="7">CGMCC 1.8884</strain>
        <strain evidence="6">CGMCC 1.8885</strain>
    </source>
</reference>
<evidence type="ECO:0000256" key="2">
    <source>
        <dbReference type="ARBA" id="ARBA00022603"/>
    </source>
</evidence>
<dbReference type="PANTHER" id="PTHR13370">
    <property type="entry name" value="RNA METHYLASE-RELATED"/>
    <property type="match status" value="1"/>
</dbReference>
<comment type="similarity">
    <text evidence="1 4">Belongs to the N(4)/N(6)-methyltransferase family.</text>
</comment>